<accession>A0ABS4KVB3</accession>
<dbReference type="GO" id="GO:0047577">
    <property type="term" value="F:4-hydroxybutyrate dehydrogenase activity"/>
    <property type="evidence" value="ECO:0007669"/>
    <property type="project" value="UniProtKB-EC"/>
</dbReference>
<feature type="domain" description="Fe-containing alcohol dehydrogenase-like C-terminal" evidence="3">
    <location>
        <begin position="180"/>
        <end position="374"/>
    </location>
</feature>
<evidence type="ECO:0000313" key="5">
    <source>
        <dbReference type="Proteomes" id="UP001519307"/>
    </source>
</evidence>
<organism evidence="4 5">
    <name type="scientific">Clostridium algifaecis</name>
    <dbReference type="NCBI Taxonomy" id="1472040"/>
    <lineage>
        <taxon>Bacteria</taxon>
        <taxon>Bacillati</taxon>
        <taxon>Bacillota</taxon>
        <taxon>Clostridia</taxon>
        <taxon>Eubacteriales</taxon>
        <taxon>Clostridiaceae</taxon>
        <taxon>Clostridium</taxon>
    </lineage>
</organism>
<dbReference type="InterPro" id="IPR056798">
    <property type="entry name" value="ADH_Fe_C"/>
</dbReference>
<dbReference type="Pfam" id="PF25137">
    <property type="entry name" value="ADH_Fe_C"/>
    <property type="match status" value="1"/>
</dbReference>
<sequence length="376" mass="42713">MLLLKCNPTIHSFDKFGEFAEEFNVGDGDLVLTLSFLYDSVFKPLNLKCKYIFQDKYGLGEPTDEMVKGIFEETEKFNYKRVIAVGGGTVIDIAKLMTHSGVSKDIDLYDLFTKKIHFHKNKELIIVPTTCGTGSEVTNISIVGFIKKNTKFGLAIDELYADHAVLITEFLRTLPFNPFITSSIDALIHSMESYLAPKSNAYTELYSLKAMKLILKGYLDIAQKGKEYRKQIMNRFAIASNYAGIAFSNTGVGAVHAISYPLSGKYHVAHGEANYQFLTQILRTYYKMNSKGKIKELNTRLSSILNVRDDAETIYEKIDELLGSFLPKKKLSEYGMQKDEINKFSELVIETQQRLLKNNYVPFDKKVINSVYENLF</sequence>
<dbReference type="PANTHER" id="PTHR11496:SF83">
    <property type="entry name" value="HYDROXYACID-OXOACID TRANSHYDROGENASE, MITOCHONDRIAL"/>
    <property type="match status" value="1"/>
</dbReference>
<evidence type="ECO:0000259" key="3">
    <source>
        <dbReference type="Pfam" id="PF25137"/>
    </source>
</evidence>
<dbReference type="PROSITE" id="PS00060">
    <property type="entry name" value="ADH_IRON_2"/>
    <property type="match status" value="1"/>
</dbReference>
<dbReference type="PANTHER" id="PTHR11496">
    <property type="entry name" value="ALCOHOL DEHYDROGENASE"/>
    <property type="match status" value="1"/>
</dbReference>
<dbReference type="InterPro" id="IPR001670">
    <property type="entry name" value="ADH_Fe/GldA"/>
</dbReference>
<dbReference type="EC" id="1.1.1.61" evidence="4"/>
<proteinExistence type="predicted"/>
<evidence type="ECO:0000313" key="4">
    <source>
        <dbReference type="EMBL" id="MBP2033977.1"/>
    </source>
</evidence>
<dbReference type="SUPFAM" id="SSF56796">
    <property type="entry name" value="Dehydroquinate synthase-like"/>
    <property type="match status" value="1"/>
</dbReference>
<dbReference type="RefSeq" id="WP_209703215.1">
    <property type="nucleotide sequence ID" value="NZ_JAGGLM010000027.1"/>
</dbReference>
<evidence type="ECO:0000259" key="2">
    <source>
        <dbReference type="Pfam" id="PF00465"/>
    </source>
</evidence>
<dbReference type="CDD" id="cd14860">
    <property type="entry name" value="4HBD_NAD"/>
    <property type="match status" value="1"/>
</dbReference>
<feature type="domain" description="Alcohol dehydrogenase iron-type/glycerol dehydrogenase GldA" evidence="2">
    <location>
        <begin position="28"/>
        <end position="166"/>
    </location>
</feature>
<keyword evidence="5" id="KW-1185">Reference proteome</keyword>
<keyword evidence="1 4" id="KW-0560">Oxidoreductase</keyword>
<dbReference type="Gene3D" id="1.20.1090.10">
    <property type="entry name" value="Dehydroquinate synthase-like - alpha domain"/>
    <property type="match status" value="1"/>
</dbReference>
<protein>
    <submittedName>
        <fullName evidence="4">4-hydroxybutyrate dehydrogenase</fullName>
        <ecNumber evidence="4">1.1.1.61</ecNumber>
    </submittedName>
</protein>
<comment type="caution">
    <text evidence="4">The sequence shown here is derived from an EMBL/GenBank/DDBJ whole genome shotgun (WGS) entry which is preliminary data.</text>
</comment>
<name>A0ABS4KVB3_9CLOT</name>
<dbReference type="InterPro" id="IPR039697">
    <property type="entry name" value="Alcohol_dehydrogenase_Fe"/>
</dbReference>
<gene>
    <name evidence="4" type="ORF">J2Z42_002694</name>
</gene>
<evidence type="ECO:0000256" key="1">
    <source>
        <dbReference type="ARBA" id="ARBA00023002"/>
    </source>
</evidence>
<dbReference type="InterPro" id="IPR018211">
    <property type="entry name" value="ADH_Fe_CS"/>
</dbReference>
<dbReference type="Proteomes" id="UP001519307">
    <property type="component" value="Unassembled WGS sequence"/>
</dbReference>
<dbReference type="Pfam" id="PF00465">
    <property type="entry name" value="Fe-ADH"/>
    <property type="match status" value="1"/>
</dbReference>
<reference evidence="4 5" key="1">
    <citation type="submission" date="2021-03" db="EMBL/GenBank/DDBJ databases">
        <title>Genomic Encyclopedia of Type Strains, Phase IV (KMG-IV): sequencing the most valuable type-strain genomes for metagenomic binning, comparative biology and taxonomic classification.</title>
        <authorList>
            <person name="Goeker M."/>
        </authorList>
    </citation>
    <scope>NUCLEOTIDE SEQUENCE [LARGE SCALE GENOMIC DNA]</scope>
    <source>
        <strain evidence="4 5">DSM 28783</strain>
    </source>
</reference>
<dbReference type="Gene3D" id="3.40.50.1970">
    <property type="match status" value="1"/>
</dbReference>
<dbReference type="EMBL" id="JAGGLM010000027">
    <property type="protein sequence ID" value="MBP2033977.1"/>
    <property type="molecule type" value="Genomic_DNA"/>
</dbReference>